<keyword evidence="4 5" id="KW-0472">Membrane</keyword>
<dbReference type="PANTHER" id="PTHR43229">
    <property type="entry name" value="NODULATION PROTEIN J"/>
    <property type="match status" value="1"/>
</dbReference>
<dbReference type="InterPro" id="IPR051784">
    <property type="entry name" value="Nod_factor_ABC_transporter"/>
</dbReference>
<dbReference type="GO" id="GO:0140359">
    <property type="term" value="F:ABC-type transporter activity"/>
    <property type="evidence" value="ECO:0007669"/>
    <property type="project" value="InterPro"/>
</dbReference>
<dbReference type="InterPro" id="IPR047817">
    <property type="entry name" value="ABC2_TM_bact-type"/>
</dbReference>
<dbReference type="InterPro" id="IPR013525">
    <property type="entry name" value="ABC2_TM"/>
</dbReference>
<dbReference type="PRINTS" id="PR00164">
    <property type="entry name" value="ABC2TRNSPORT"/>
</dbReference>
<dbReference type="InterPro" id="IPR000412">
    <property type="entry name" value="ABC_2_transport"/>
</dbReference>
<dbReference type="Pfam" id="PF01061">
    <property type="entry name" value="ABC2_membrane"/>
    <property type="match status" value="1"/>
</dbReference>
<reference evidence="7" key="1">
    <citation type="submission" date="2020-05" db="EMBL/GenBank/DDBJ databases">
        <authorList>
            <person name="Chiriac C."/>
            <person name="Salcher M."/>
            <person name="Ghai R."/>
            <person name="Kavagutti S V."/>
        </authorList>
    </citation>
    <scope>NUCLEOTIDE SEQUENCE</scope>
</reference>
<feature type="transmembrane region" description="Helical" evidence="5">
    <location>
        <begin position="205"/>
        <end position="223"/>
    </location>
</feature>
<feature type="transmembrane region" description="Helical" evidence="5">
    <location>
        <begin position="29"/>
        <end position="47"/>
    </location>
</feature>
<evidence type="ECO:0000256" key="2">
    <source>
        <dbReference type="ARBA" id="ARBA00022692"/>
    </source>
</evidence>
<sequence>MSTPGPLRVVNSHVVVFRRFWRLNVLSSFVQPMLYLLGLGVGVGALVDRNAGSTDTLGGVPYVAFVAPGVIVTTAMTIGALESMWPVMGGLRWRREYHGMAATPLGATDIVLGHGIWMAVRAGVAAAAVGVALALFDDTRSWGLLPAIVVAMFVGIAFAMPTMAYSIGAEMDGAFAALQRFVIIPLFLFGGAFYPLSQLPEAVQWIARAFPLWHGVVVARGFTTDHGAPIDWVAVAGHLGYVALWAVVGTVVAVRRLERRLYP</sequence>
<name>A0A6J6DDJ2_9ZZZZ</name>
<organism evidence="7">
    <name type="scientific">freshwater metagenome</name>
    <dbReference type="NCBI Taxonomy" id="449393"/>
    <lineage>
        <taxon>unclassified sequences</taxon>
        <taxon>metagenomes</taxon>
        <taxon>ecological metagenomes</taxon>
    </lineage>
</organism>
<evidence type="ECO:0000256" key="3">
    <source>
        <dbReference type="ARBA" id="ARBA00022989"/>
    </source>
</evidence>
<feature type="transmembrane region" description="Helical" evidence="5">
    <location>
        <begin position="143"/>
        <end position="167"/>
    </location>
</feature>
<evidence type="ECO:0000313" key="7">
    <source>
        <dbReference type="EMBL" id="CAB4562067.1"/>
    </source>
</evidence>
<dbReference type="AlphaFoldDB" id="A0A6J6DDJ2"/>
<comment type="subcellular location">
    <subcellularLocation>
        <location evidence="1">Membrane</location>
        <topology evidence="1">Multi-pass membrane protein</topology>
    </subcellularLocation>
</comment>
<keyword evidence="2 5" id="KW-0812">Transmembrane</keyword>
<gene>
    <name evidence="7" type="ORF">UFOPK1493_01860</name>
</gene>
<dbReference type="PROSITE" id="PS51012">
    <property type="entry name" value="ABC_TM2"/>
    <property type="match status" value="1"/>
</dbReference>
<evidence type="ECO:0000256" key="5">
    <source>
        <dbReference type="SAM" id="Phobius"/>
    </source>
</evidence>
<dbReference type="PIRSF" id="PIRSF006648">
    <property type="entry name" value="DrrB"/>
    <property type="match status" value="1"/>
</dbReference>
<dbReference type="EMBL" id="CAEZSR010000063">
    <property type="protein sequence ID" value="CAB4562067.1"/>
    <property type="molecule type" value="Genomic_DNA"/>
</dbReference>
<feature type="transmembrane region" description="Helical" evidence="5">
    <location>
        <begin position="59"/>
        <end position="81"/>
    </location>
</feature>
<keyword evidence="3 5" id="KW-1133">Transmembrane helix</keyword>
<feature type="transmembrane region" description="Helical" evidence="5">
    <location>
        <begin position="173"/>
        <end position="193"/>
    </location>
</feature>
<evidence type="ECO:0000256" key="4">
    <source>
        <dbReference type="ARBA" id="ARBA00023136"/>
    </source>
</evidence>
<dbReference type="PANTHER" id="PTHR43229:SF2">
    <property type="entry name" value="NODULATION PROTEIN J"/>
    <property type="match status" value="1"/>
</dbReference>
<evidence type="ECO:0000259" key="6">
    <source>
        <dbReference type="PROSITE" id="PS51012"/>
    </source>
</evidence>
<dbReference type="GO" id="GO:0043190">
    <property type="term" value="C:ATP-binding cassette (ABC) transporter complex"/>
    <property type="evidence" value="ECO:0007669"/>
    <property type="project" value="InterPro"/>
</dbReference>
<evidence type="ECO:0000256" key="1">
    <source>
        <dbReference type="ARBA" id="ARBA00004141"/>
    </source>
</evidence>
<protein>
    <submittedName>
        <fullName evidence="7">Unannotated protein</fullName>
    </submittedName>
</protein>
<accession>A0A6J6DDJ2</accession>
<feature type="transmembrane region" description="Helical" evidence="5">
    <location>
        <begin position="235"/>
        <end position="254"/>
    </location>
</feature>
<feature type="transmembrane region" description="Helical" evidence="5">
    <location>
        <begin position="115"/>
        <end position="136"/>
    </location>
</feature>
<feature type="domain" description="ABC transmembrane type-2" evidence="6">
    <location>
        <begin position="23"/>
        <end position="260"/>
    </location>
</feature>
<proteinExistence type="predicted"/>